<dbReference type="InterPro" id="IPR011703">
    <property type="entry name" value="ATPase_AAA-3"/>
</dbReference>
<dbReference type="PIRSF" id="PIRSF002849">
    <property type="entry name" value="AAA_ATPase_chaperone_MoxR_prd"/>
    <property type="match status" value="1"/>
</dbReference>
<dbReference type="SMART" id="SM00382">
    <property type="entry name" value="AAA"/>
    <property type="match status" value="1"/>
</dbReference>
<evidence type="ECO:0000259" key="1">
    <source>
        <dbReference type="SMART" id="SM00382"/>
    </source>
</evidence>
<evidence type="ECO:0000313" key="3">
    <source>
        <dbReference type="Proteomes" id="UP000010475"/>
    </source>
</evidence>
<dbReference type="Pfam" id="PF07726">
    <property type="entry name" value="AAA_3"/>
    <property type="match status" value="1"/>
</dbReference>
<protein>
    <submittedName>
        <fullName evidence="2">MoxR-like ATPase</fullName>
    </submittedName>
</protein>
<dbReference type="InterPro" id="IPR041628">
    <property type="entry name" value="ChlI/MoxR_AAA_lid"/>
</dbReference>
<dbReference type="Pfam" id="PF17863">
    <property type="entry name" value="AAA_lid_2"/>
    <property type="match status" value="1"/>
</dbReference>
<evidence type="ECO:0000313" key="2">
    <source>
        <dbReference type="EMBL" id="AFZ22922.1"/>
    </source>
</evidence>
<dbReference type="Proteomes" id="UP000010475">
    <property type="component" value="Chromosome"/>
</dbReference>
<dbReference type="EMBL" id="CP003642">
    <property type="protein sequence ID" value="AFZ22922.1"/>
    <property type="molecule type" value="Genomic_DNA"/>
</dbReference>
<dbReference type="Gene3D" id="3.40.50.300">
    <property type="entry name" value="P-loop containing nucleotide triphosphate hydrolases"/>
    <property type="match status" value="1"/>
</dbReference>
<accession>K9WTP4</accession>
<dbReference type="CDD" id="cd00009">
    <property type="entry name" value="AAA"/>
    <property type="match status" value="1"/>
</dbReference>
<dbReference type="Gene3D" id="1.10.8.80">
    <property type="entry name" value="Magnesium chelatase subunit I, C-Terminal domain"/>
    <property type="match status" value="1"/>
</dbReference>
<dbReference type="OrthoDB" id="9808397at2"/>
<dbReference type="PATRIC" id="fig|56107.3.peg.661"/>
<feature type="domain" description="AAA+ ATPase" evidence="1">
    <location>
        <begin position="44"/>
        <end position="185"/>
    </location>
</feature>
<organism evidence="2 3">
    <name type="scientific">Cylindrospermum stagnale PCC 7417</name>
    <dbReference type="NCBI Taxonomy" id="56107"/>
    <lineage>
        <taxon>Bacteria</taxon>
        <taxon>Bacillati</taxon>
        <taxon>Cyanobacteriota</taxon>
        <taxon>Cyanophyceae</taxon>
        <taxon>Nostocales</taxon>
        <taxon>Nostocaceae</taxon>
        <taxon>Cylindrospermum</taxon>
    </lineage>
</organism>
<dbReference type="KEGG" id="csg:Cylst_0589"/>
<dbReference type="InterPro" id="IPR027417">
    <property type="entry name" value="P-loop_NTPase"/>
</dbReference>
<dbReference type="STRING" id="56107.Cylst_0589"/>
<keyword evidence="3" id="KW-1185">Reference proteome</keyword>
<name>K9WTP4_9NOST</name>
<dbReference type="InterPro" id="IPR003593">
    <property type="entry name" value="AAA+_ATPase"/>
</dbReference>
<dbReference type="GO" id="GO:0016887">
    <property type="term" value="F:ATP hydrolysis activity"/>
    <property type="evidence" value="ECO:0007669"/>
    <property type="project" value="InterPro"/>
</dbReference>
<dbReference type="SUPFAM" id="SSF52540">
    <property type="entry name" value="P-loop containing nucleoside triphosphate hydrolases"/>
    <property type="match status" value="1"/>
</dbReference>
<gene>
    <name evidence="2" type="ORF">Cylst_0589</name>
</gene>
<dbReference type="eggNOG" id="COG0714">
    <property type="taxonomic scope" value="Bacteria"/>
</dbReference>
<dbReference type="InterPro" id="IPR050764">
    <property type="entry name" value="CbbQ/NirQ/NorQ/GpvN"/>
</dbReference>
<dbReference type="RefSeq" id="WP_015206179.1">
    <property type="nucleotide sequence ID" value="NC_019757.1"/>
</dbReference>
<sequence length="320" mass="35457">MDNANPETPPLSGREIYQKICHNIQKVMKGQSAAIRKLLSAFASGGHVLLEDYPGTGKTTLAKALAFSVDVTFKRIQFTPDLLPSDILGVSMLDPNARTFHFHEGPIFAHIVLADEINRASPRTQSGLLEAMAEFQVSIDGNLRKLKDPFFVIATQNPVESRGTYPLPEAQMDRFALQFSLGYISPEDEINLLSDQIEKHPIDTIQPCVDLQQIITLKQQVKQIRISEELKRYLVDIVNATRSAEGVQLGASPRASITLMKISQALALFDGYEFVTPEHIQELAVSVIAHRLVMEPQARFSGRTAESVIEDILKSVPVPT</sequence>
<dbReference type="GO" id="GO:0005524">
    <property type="term" value="F:ATP binding"/>
    <property type="evidence" value="ECO:0007669"/>
    <property type="project" value="InterPro"/>
</dbReference>
<dbReference type="PANTHER" id="PTHR42759">
    <property type="entry name" value="MOXR FAMILY PROTEIN"/>
    <property type="match status" value="1"/>
</dbReference>
<reference evidence="2 3" key="1">
    <citation type="submission" date="2012-06" db="EMBL/GenBank/DDBJ databases">
        <title>Finished chromosome of genome of Cylindrospermum stagnale PCC 7417.</title>
        <authorList>
            <consortium name="US DOE Joint Genome Institute"/>
            <person name="Gugger M."/>
            <person name="Coursin T."/>
            <person name="Rippka R."/>
            <person name="Tandeau De Marsac N."/>
            <person name="Huntemann M."/>
            <person name="Wei C.-L."/>
            <person name="Han J."/>
            <person name="Detter J.C."/>
            <person name="Han C."/>
            <person name="Tapia R."/>
            <person name="Chen A."/>
            <person name="Kyrpides N."/>
            <person name="Mavromatis K."/>
            <person name="Markowitz V."/>
            <person name="Szeto E."/>
            <person name="Ivanova N."/>
            <person name="Pagani I."/>
            <person name="Pati A."/>
            <person name="Goodwin L."/>
            <person name="Nordberg H.P."/>
            <person name="Cantor M.N."/>
            <person name="Hua S.X."/>
            <person name="Woyke T."/>
            <person name="Kerfeld C.A."/>
        </authorList>
    </citation>
    <scope>NUCLEOTIDE SEQUENCE [LARGE SCALE GENOMIC DNA]</scope>
    <source>
        <strain evidence="2 3">PCC 7417</strain>
    </source>
</reference>
<proteinExistence type="predicted"/>
<dbReference type="PANTHER" id="PTHR42759:SF5">
    <property type="entry name" value="METHANOL DEHYDROGENASE REGULATOR"/>
    <property type="match status" value="1"/>
</dbReference>
<dbReference type="AlphaFoldDB" id="K9WTP4"/>
<dbReference type="HOGENOM" id="CLU_034716_2_0_3"/>